<dbReference type="AlphaFoldDB" id="A0A2U9QWN1"/>
<accession>A0A2U9QWN1</accession>
<dbReference type="KEGG" id="pkz:C5L36_0A00220"/>
<dbReference type="RefSeq" id="XP_029318885.1">
    <property type="nucleotide sequence ID" value="XM_029463025.1"/>
</dbReference>
<dbReference type="Proteomes" id="UP000249293">
    <property type="component" value="Chromosome 1"/>
</dbReference>
<dbReference type="VEuPathDB" id="FungiDB:C5L36_0A00220"/>
<evidence type="ECO:0000313" key="3">
    <source>
        <dbReference type="Proteomes" id="UP000249293"/>
    </source>
</evidence>
<feature type="region of interest" description="Disordered" evidence="1">
    <location>
        <begin position="202"/>
        <end position="221"/>
    </location>
</feature>
<dbReference type="GeneID" id="40381118"/>
<dbReference type="EMBL" id="CP028773">
    <property type="protein sequence ID" value="AWU73408.1"/>
    <property type="molecule type" value="Genomic_DNA"/>
</dbReference>
<proteinExistence type="predicted"/>
<feature type="region of interest" description="Disordered" evidence="1">
    <location>
        <begin position="250"/>
        <end position="282"/>
    </location>
</feature>
<feature type="compositionally biased region" description="Polar residues" evidence="1">
    <location>
        <begin position="256"/>
        <end position="279"/>
    </location>
</feature>
<reference evidence="2 3" key="1">
    <citation type="submission" date="2018-06" db="EMBL/GenBank/DDBJ databases">
        <title>Population genomics shows no distinction between pathogenic Candida krusei and environmental Pichia kudriavzevii: One species, four names.</title>
        <authorList>
            <person name="Douglass A.P."/>
            <person name="Offei B."/>
            <person name="Braun-Galleani S."/>
            <person name="Coughlan A.Y."/>
            <person name="Martos A."/>
            <person name="Ortiz-Merino R.A."/>
            <person name="Byrne K.P."/>
            <person name="Wolfe K.H."/>
        </authorList>
    </citation>
    <scope>NUCLEOTIDE SEQUENCE [LARGE SCALE GENOMIC DNA]</scope>
    <source>
        <strain evidence="2 3">CBS573</strain>
    </source>
</reference>
<name>A0A2U9QWN1_PICKU</name>
<sequence length="308" mass="34906">MVLPIMKFFSWLFHRDSKKDRIDTLRPNLGGKLNSRNASPAILPNGERSKKYKKELRKSKSMANLKRTFSTLKRSSSTRRLSPQSRQQFDDALETYQEAQPQTATFNPFVGDTHELFIYSPANSTYNGTICRNCTESESTIFDKENACSPLYLLSESQTPNYQINENSSMDPFRPQLPSPLHKRFITGLTIKTPVPINERQQFEEMQSETSSSSDGTGESDSHYLVYSDSCKHNIFTPKFKPTIRCPSIPADSPQLEPSTSLLNTYNNLRNTKSNSGTDSGDKSLFSAVNKAELWDYSKITLVSYNNS</sequence>
<feature type="compositionally biased region" description="Low complexity" evidence="1">
    <location>
        <begin position="208"/>
        <end position="219"/>
    </location>
</feature>
<keyword evidence="3" id="KW-1185">Reference proteome</keyword>
<gene>
    <name evidence="2" type="ORF">C5L36_0A00220</name>
</gene>
<organism evidence="2 3">
    <name type="scientific">Pichia kudriavzevii</name>
    <name type="common">Yeast</name>
    <name type="synonym">Issatchenkia orientalis</name>
    <dbReference type="NCBI Taxonomy" id="4909"/>
    <lineage>
        <taxon>Eukaryota</taxon>
        <taxon>Fungi</taxon>
        <taxon>Dikarya</taxon>
        <taxon>Ascomycota</taxon>
        <taxon>Saccharomycotina</taxon>
        <taxon>Pichiomycetes</taxon>
        <taxon>Pichiales</taxon>
        <taxon>Pichiaceae</taxon>
        <taxon>Pichia</taxon>
    </lineage>
</organism>
<dbReference type="OrthoDB" id="10372396at2759"/>
<evidence type="ECO:0000313" key="2">
    <source>
        <dbReference type="EMBL" id="AWU73408.1"/>
    </source>
</evidence>
<evidence type="ECO:0000256" key="1">
    <source>
        <dbReference type="SAM" id="MobiDB-lite"/>
    </source>
</evidence>
<protein>
    <submittedName>
        <fullName evidence="2">Uncharacterized protein</fullName>
    </submittedName>
</protein>